<dbReference type="Proteomes" id="UP001432322">
    <property type="component" value="Unassembled WGS sequence"/>
</dbReference>
<feature type="compositionally biased region" description="Basic and acidic residues" evidence="4">
    <location>
        <begin position="280"/>
        <end position="304"/>
    </location>
</feature>
<protein>
    <recommendedName>
        <fullName evidence="5">RRM domain-containing protein</fullName>
    </recommendedName>
</protein>
<dbReference type="Gene3D" id="3.30.70.330">
    <property type="match status" value="3"/>
</dbReference>
<feature type="compositionally biased region" description="Gly residues" evidence="4">
    <location>
        <begin position="710"/>
        <end position="719"/>
    </location>
</feature>
<accession>A0AAV5WEY9</accession>
<keyword evidence="2 3" id="KW-0694">RNA-binding</keyword>
<feature type="compositionally biased region" description="Basic and acidic residues" evidence="4">
    <location>
        <begin position="509"/>
        <end position="534"/>
    </location>
</feature>
<feature type="region of interest" description="Disordered" evidence="4">
    <location>
        <begin position="635"/>
        <end position="740"/>
    </location>
</feature>
<dbReference type="CDD" id="cd12510">
    <property type="entry name" value="RRM1_RBM12_like"/>
    <property type="match status" value="1"/>
</dbReference>
<feature type="region of interest" description="Disordered" evidence="4">
    <location>
        <begin position="494"/>
        <end position="554"/>
    </location>
</feature>
<dbReference type="SMART" id="SM00360">
    <property type="entry name" value="RRM"/>
    <property type="match status" value="3"/>
</dbReference>
<reference evidence="6" key="1">
    <citation type="submission" date="2023-10" db="EMBL/GenBank/DDBJ databases">
        <title>Genome assembly of Pristionchus species.</title>
        <authorList>
            <person name="Yoshida K."/>
            <person name="Sommer R.J."/>
        </authorList>
    </citation>
    <scope>NUCLEOTIDE SEQUENCE</scope>
    <source>
        <strain evidence="6">RS5133</strain>
    </source>
</reference>
<feature type="region of interest" description="Disordered" evidence="4">
    <location>
        <begin position="86"/>
        <end position="357"/>
    </location>
</feature>
<proteinExistence type="predicted"/>
<feature type="compositionally biased region" description="Basic and acidic residues" evidence="4">
    <location>
        <begin position="199"/>
        <end position="217"/>
    </location>
</feature>
<feature type="compositionally biased region" description="Basic and acidic residues" evidence="4">
    <location>
        <begin position="110"/>
        <end position="141"/>
    </location>
</feature>
<evidence type="ECO:0000256" key="4">
    <source>
        <dbReference type="SAM" id="MobiDB-lite"/>
    </source>
</evidence>
<evidence type="ECO:0000313" key="6">
    <source>
        <dbReference type="EMBL" id="GMT28374.1"/>
    </source>
</evidence>
<evidence type="ECO:0000259" key="5">
    <source>
        <dbReference type="PROSITE" id="PS50102"/>
    </source>
</evidence>
<feature type="compositionally biased region" description="Polar residues" evidence="4">
    <location>
        <begin position="242"/>
        <end position="255"/>
    </location>
</feature>
<feature type="compositionally biased region" description="Basic residues" evidence="4">
    <location>
        <begin position="535"/>
        <end position="550"/>
    </location>
</feature>
<evidence type="ECO:0000256" key="1">
    <source>
        <dbReference type="ARBA" id="ARBA00022737"/>
    </source>
</evidence>
<dbReference type="InterPro" id="IPR035979">
    <property type="entry name" value="RBD_domain_sf"/>
</dbReference>
<evidence type="ECO:0000256" key="3">
    <source>
        <dbReference type="PROSITE-ProRule" id="PRU00176"/>
    </source>
</evidence>
<evidence type="ECO:0000256" key="2">
    <source>
        <dbReference type="ARBA" id="ARBA00022884"/>
    </source>
</evidence>
<dbReference type="AlphaFoldDB" id="A0AAV5WEY9"/>
<comment type="caution">
    <text evidence="6">The sequence shown here is derived from an EMBL/GenBank/DDBJ whole genome shotgun (WGS) entry which is preliminary data.</text>
</comment>
<evidence type="ECO:0000313" key="7">
    <source>
        <dbReference type="Proteomes" id="UP001432322"/>
    </source>
</evidence>
<keyword evidence="1" id="KW-0677">Repeat</keyword>
<dbReference type="GO" id="GO:0003723">
    <property type="term" value="F:RNA binding"/>
    <property type="evidence" value="ECO:0007669"/>
    <property type="project" value="UniProtKB-UniRule"/>
</dbReference>
<dbReference type="InterPro" id="IPR012677">
    <property type="entry name" value="Nucleotide-bd_a/b_plait_sf"/>
</dbReference>
<sequence>MSVIIRLQGLPLSASSGDIRNFFSGLLIPDGAVNIVGGDDGDAFIGFATDEDARQAMRKNNGLIHNAEIRLFLSSRTEMKEVIDNARAASSAPPPSTNPPHNRFGGVPPRFEKNEQSRFGRQEPSKYGREEPPRFSGEEAPRVVNNEPPRYGRDVPPMAGSGGPPAFPQTGLPIGNRMGFNGREEERGGGRQSMMRPNFEMERPSFPPRELDQRKSDNGLNNRDYGRGLWQNRDGNSIGDMRQQNANGMNVQQSMKGRIETERSAPMPTRELGYGIFGGGREEMDESRKDNNKKEESWRKENNRSFDSNVSSLGAPMMPPPSTKPDQSDSISFFGRGPSPVKRSGILPPPIPPPSLSAIRVPPAPLPIPTQQPKEEAFVELTRLPPDLLRPSSLEQFLSPSTPLTLSSVKVVYGPAGIHLQSLVRFTSAMDAISALKKDGEQGVKIRVSTKEAFDGARDGPPPIIPPMHGMPPSMMDMGQMMGMTRPLIPHNNLLNMPLINPHEMPMSGEKRRGSPGRDRGDRRRREESPPRRDERRRRSPSPRSKRPRPPRGICVRISNVHFRAKETEIRRMLGHSINPFSIKKVFNEDNSPSDVWVLEFSTEDDVSRALHSKFEMLGRIARMVRIEEPEADRLLRQKFRSPPPRKERERDDERRGEERRSDSFEEKVKRQQRAIEMENSSQIRDRRDSPPSLAGAFSAPVFTTNRGFMRGGRGGGRGMRGEFRGGMRGRGGRGPMAGGMMRGTDRNCLLVSNMPLLPSPQILLEHLRVDPSSFVKCDQIAPDAAIVEIRSCEEAVRLAERAASDSFPHLNGRRLIVAAMSRRQIEDEFNLRGGGRKEGGGDMMHQNGPRINVDPEIVRSIGEPGCVVACNGFPRDLAIDEVAAFFDGFPIIESSVRMRMEGGEGTGDCMLSMRDGQSARRAVMALNGKSFRGAPVALYHL</sequence>
<feature type="domain" description="RRM" evidence="5">
    <location>
        <begin position="3"/>
        <end position="76"/>
    </location>
</feature>
<organism evidence="6 7">
    <name type="scientific">Pristionchus fissidentatus</name>
    <dbReference type="NCBI Taxonomy" id="1538716"/>
    <lineage>
        <taxon>Eukaryota</taxon>
        <taxon>Metazoa</taxon>
        <taxon>Ecdysozoa</taxon>
        <taxon>Nematoda</taxon>
        <taxon>Chromadorea</taxon>
        <taxon>Rhabditida</taxon>
        <taxon>Rhabditina</taxon>
        <taxon>Diplogasteromorpha</taxon>
        <taxon>Diplogasteroidea</taxon>
        <taxon>Neodiplogasteridae</taxon>
        <taxon>Pristionchus</taxon>
    </lineage>
</organism>
<feature type="compositionally biased region" description="Gly residues" evidence="4">
    <location>
        <begin position="727"/>
        <end position="740"/>
    </location>
</feature>
<feature type="compositionally biased region" description="Basic and acidic residues" evidence="4">
    <location>
        <begin position="645"/>
        <end position="677"/>
    </location>
</feature>
<dbReference type="InterPro" id="IPR050666">
    <property type="entry name" value="ESRP"/>
</dbReference>
<dbReference type="EMBL" id="BTSY01000005">
    <property type="protein sequence ID" value="GMT28374.1"/>
    <property type="molecule type" value="Genomic_DNA"/>
</dbReference>
<dbReference type="InterPro" id="IPR000504">
    <property type="entry name" value="RRM_dom"/>
</dbReference>
<name>A0AAV5WEY9_9BILA</name>
<dbReference type="PANTHER" id="PTHR13976">
    <property type="entry name" value="HETEROGENEOUS NUCLEAR RIBONUCLEOPROTEIN-RELATED"/>
    <property type="match status" value="1"/>
</dbReference>
<dbReference type="SUPFAM" id="SSF54928">
    <property type="entry name" value="RNA-binding domain, RBD"/>
    <property type="match status" value="3"/>
</dbReference>
<dbReference type="PROSITE" id="PS50102">
    <property type="entry name" value="RRM"/>
    <property type="match status" value="1"/>
</dbReference>
<keyword evidence="7" id="KW-1185">Reference proteome</keyword>
<gene>
    <name evidence="6" type="ORF">PFISCL1PPCAC_19671</name>
</gene>